<dbReference type="PANTHER" id="PTHR31149:SF7">
    <property type="entry name" value="EXPRESSED PROTEIN"/>
    <property type="match status" value="1"/>
</dbReference>
<feature type="domain" description="DUF7046" evidence="1">
    <location>
        <begin position="379"/>
        <end position="470"/>
    </location>
</feature>
<dbReference type="Proteomes" id="UP000036987">
    <property type="component" value="Unassembled WGS sequence"/>
</dbReference>
<dbReference type="PANTHER" id="PTHR31149">
    <property type="entry name" value="EXPRESSED PROTEIN"/>
    <property type="match status" value="1"/>
</dbReference>
<accession>A0A0K9P1D6</accession>
<dbReference type="Pfam" id="PF23080">
    <property type="entry name" value="DUF7046"/>
    <property type="match status" value="1"/>
</dbReference>
<keyword evidence="4" id="KW-1185">Reference proteome</keyword>
<feature type="domain" description="AIR9-like A9" evidence="2">
    <location>
        <begin position="259"/>
        <end position="339"/>
    </location>
</feature>
<proteinExistence type="predicted"/>
<organism evidence="3 4">
    <name type="scientific">Zostera marina</name>
    <name type="common">Eelgrass</name>
    <dbReference type="NCBI Taxonomy" id="29655"/>
    <lineage>
        <taxon>Eukaryota</taxon>
        <taxon>Viridiplantae</taxon>
        <taxon>Streptophyta</taxon>
        <taxon>Embryophyta</taxon>
        <taxon>Tracheophyta</taxon>
        <taxon>Spermatophyta</taxon>
        <taxon>Magnoliopsida</taxon>
        <taxon>Liliopsida</taxon>
        <taxon>Zosteraceae</taxon>
        <taxon>Zostera</taxon>
    </lineage>
</organism>
<sequence>MNHSQSQEHYSLLSVKKKELSQNLMDMDITNLFSMSHLQEDEILLLRKQTTDASFKELQLLKEKHILEKKLIDLRMALDEKTRNAAVDAIKDLSFQKQCLEDNLSLSNEMKVMDDERFLLTSSLLSLLSEFDIRPSVINATAICSGIKRLYQQLQMRSMSSHRLRDAPMESTSSQRFVREHDKIGWKNTTANANIGGVQYPFVNKKSSDVKDHLALSPKKQYDKQMDRKPSFRFNINPTHQTNVSFDSEDEMIPLPGIESFQILGDARPGSTLRACGYQINGATLCVFQWVRHFQDGTCQYIDGATNPDYVVTADDVDKHITVECIPINDNGRQGEMVKLSVNNNNKIRCDPEMQHDIQTHVSAGQAVFNVLLLRDSSEVWEPATLILKKSTYEIKIIRTVEVEEKYSFHMSIKVPHGRSTQFVLTLSDGTSLPFSTSRTTQASISENDIRLRDIIVLTMRIFQSKALGKAPVY</sequence>
<dbReference type="Gene3D" id="2.60.40.2700">
    <property type="match status" value="1"/>
</dbReference>
<dbReference type="OMA" id="KACNDRI"/>
<dbReference type="InterPro" id="IPR056284">
    <property type="entry name" value="AIR9-like_A9"/>
</dbReference>
<protein>
    <submittedName>
        <fullName evidence="3">Uncharacterized protein</fullName>
    </submittedName>
</protein>
<evidence type="ECO:0000313" key="3">
    <source>
        <dbReference type="EMBL" id="KMZ62020.1"/>
    </source>
</evidence>
<dbReference type="OrthoDB" id="1890867at2759"/>
<gene>
    <name evidence="3" type="ORF">ZOSMA_49G00890</name>
</gene>
<comment type="caution">
    <text evidence="3">The sequence shown here is derived from an EMBL/GenBank/DDBJ whole genome shotgun (WGS) entry which is preliminary data.</text>
</comment>
<evidence type="ECO:0000259" key="2">
    <source>
        <dbReference type="Pfam" id="PF23197"/>
    </source>
</evidence>
<name>A0A0K9P1D6_ZOSMR</name>
<evidence type="ECO:0000259" key="1">
    <source>
        <dbReference type="Pfam" id="PF23080"/>
    </source>
</evidence>
<dbReference type="Pfam" id="PF23197">
    <property type="entry name" value="IG_AIR9"/>
    <property type="match status" value="1"/>
</dbReference>
<dbReference type="STRING" id="29655.A0A0K9P1D6"/>
<evidence type="ECO:0000313" key="4">
    <source>
        <dbReference type="Proteomes" id="UP000036987"/>
    </source>
</evidence>
<dbReference type="InterPro" id="IPR055474">
    <property type="entry name" value="DUF7046"/>
</dbReference>
<dbReference type="EMBL" id="LFYR01001429">
    <property type="protein sequence ID" value="KMZ62020.1"/>
    <property type="molecule type" value="Genomic_DNA"/>
</dbReference>
<dbReference type="AlphaFoldDB" id="A0A0K9P1D6"/>
<reference evidence="4" key="1">
    <citation type="journal article" date="2016" name="Nature">
        <title>The genome of the seagrass Zostera marina reveals angiosperm adaptation to the sea.</title>
        <authorList>
            <person name="Olsen J.L."/>
            <person name="Rouze P."/>
            <person name="Verhelst B."/>
            <person name="Lin Y.-C."/>
            <person name="Bayer T."/>
            <person name="Collen J."/>
            <person name="Dattolo E."/>
            <person name="De Paoli E."/>
            <person name="Dittami S."/>
            <person name="Maumus F."/>
            <person name="Michel G."/>
            <person name="Kersting A."/>
            <person name="Lauritano C."/>
            <person name="Lohaus R."/>
            <person name="Toepel M."/>
            <person name="Tonon T."/>
            <person name="Vanneste K."/>
            <person name="Amirebrahimi M."/>
            <person name="Brakel J."/>
            <person name="Bostroem C."/>
            <person name="Chovatia M."/>
            <person name="Grimwood J."/>
            <person name="Jenkins J.W."/>
            <person name="Jueterbock A."/>
            <person name="Mraz A."/>
            <person name="Stam W.T."/>
            <person name="Tice H."/>
            <person name="Bornberg-Bauer E."/>
            <person name="Green P.J."/>
            <person name="Pearson G.A."/>
            <person name="Procaccini G."/>
            <person name="Duarte C.M."/>
            <person name="Schmutz J."/>
            <person name="Reusch T.B.H."/>
            <person name="Van de Peer Y."/>
        </authorList>
    </citation>
    <scope>NUCLEOTIDE SEQUENCE [LARGE SCALE GENOMIC DNA]</scope>
    <source>
        <strain evidence="4">cv. Finnish</strain>
    </source>
</reference>